<name>A0AAV6SKX8_SOLSE</name>
<protein>
    <submittedName>
        <fullName evidence="2">Uncharacterized protein</fullName>
    </submittedName>
</protein>
<comment type="caution">
    <text evidence="2">The sequence shown here is derived from an EMBL/GenBank/DDBJ whole genome shotgun (WGS) entry which is preliminary data.</text>
</comment>
<dbReference type="EMBL" id="JAGKHQ010000004">
    <property type="protein sequence ID" value="KAG7517513.1"/>
    <property type="molecule type" value="Genomic_DNA"/>
</dbReference>
<organism evidence="2 3">
    <name type="scientific">Solea senegalensis</name>
    <name type="common">Senegalese sole</name>
    <dbReference type="NCBI Taxonomy" id="28829"/>
    <lineage>
        <taxon>Eukaryota</taxon>
        <taxon>Metazoa</taxon>
        <taxon>Chordata</taxon>
        <taxon>Craniata</taxon>
        <taxon>Vertebrata</taxon>
        <taxon>Euteleostomi</taxon>
        <taxon>Actinopterygii</taxon>
        <taxon>Neopterygii</taxon>
        <taxon>Teleostei</taxon>
        <taxon>Neoteleostei</taxon>
        <taxon>Acanthomorphata</taxon>
        <taxon>Carangaria</taxon>
        <taxon>Pleuronectiformes</taxon>
        <taxon>Pleuronectoidei</taxon>
        <taxon>Soleidae</taxon>
        <taxon>Solea</taxon>
    </lineage>
</organism>
<dbReference type="Proteomes" id="UP000693946">
    <property type="component" value="Linkage Group LG12"/>
</dbReference>
<reference evidence="2 3" key="1">
    <citation type="journal article" date="2021" name="Sci. Rep.">
        <title>Chromosome anchoring in Senegalese sole (Solea senegalensis) reveals sex-associated markers and genome rearrangements in flatfish.</title>
        <authorList>
            <person name="Guerrero-Cozar I."/>
            <person name="Gomez-Garrido J."/>
            <person name="Berbel C."/>
            <person name="Martinez-Blanch J.F."/>
            <person name="Alioto T."/>
            <person name="Claros M.G."/>
            <person name="Gagnaire P.A."/>
            <person name="Manchado M."/>
        </authorList>
    </citation>
    <scope>NUCLEOTIDE SEQUENCE [LARGE SCALE GENOMIC DNA]</scope>
    <source>
        <strain evidence="2">Sse05_10M</strain>
    </source>
</reference>
<evidence type="ECO:0000313" key="2">
    <source>
        <dbReference type="EMBL" id="KAG7517513.1"/>
    </source>
</evidence>
<feature type="region of interest" description="Disordered" evidence="1">
    <location>
        <begin position="1"/>
        <end position="20"/>
    </location>
</feature>
<gene>
    <name evidence="2" type="ORF">JOB18_009678</name>
</gene>
<accession>A0AAV6SKX8</accession>
<sequence>MATPPPLGSSGPGEPAKSEKEAALLTLEAFSPSLPSLIEDSKRKDIHAWSSNSSAYIAASRM</sequence>
<evidence type="ECO:0000313" key="3">
    <source>
        <dbReference type="Proteomes" id="UP000693946"/>
    </source>
</evidence>
<dbReference type="AlphaFoldDB" id="A0AAV6SKX8"/>
<keyword evidence="3" id="KW-1185">Reference proteome</keyword>
<evidence type="ECO:0000256" key="1">
    <source>
        <dbReference type="SAM" id="MobiDB-lite"/>
    </source>
</evidence>
<proteinExistence type="predicted"/>